<dbReference type="InterPro" id="IPR000719">
    <property type="entry name" value="Prot_kinase_dom"/>
</dbReference>
<feature type="region of interest" description="Disordered" evidence="7">
    <location>
        <begin position="615"/>
        <end position="658"/>
    </location>
</feature>
<organism evidence="10 11">
    <name type="scientific">Paraoerskovia sediminicola</name>
    <dbReference type="NCBI Taxonomy" id="1138587"/>
    <lineage>
        <taxon>Bacteria</taxon>
        <taxon>Bacillati</taxon>
        <taxon>Actinomycetota</taxon>
        <taxon>Actinomycetes</taxon>
        <taxon>Micrococcales</taxon>
        <taxon>Cellulomonadaceae</taxon>
        <taxon>Paraoerskovia</taxon>
    </lineage>
</organism>
<accession>A0ABN6XAZ5</accession>
<dbReference type="Proteomes" id="UP001321475">
    <property type="component" value="Chromosome"/>
</dbReference>
<feature type="compositionally biased region" description="Low complexity" evidence="7">
    <location>
        <begin position="369"/>
        <end position="403"/>
    </location>
</feature>
<dbReference type="EMBL" id="AP027729">
    <property type="protein sequence ID" value="BDZ42088.1"/>
    <property type="molecule type" value="Genomic_DNA"/>
</dbReference>
<evidence type="ECO:0000256" key="1">
    <source>
        <dbReference type="ARBA" id="ARBA00012513"/>
    </source>
</evidence>
<protein>
    <recommendedName>
        <fullName evidence="1">non-specific serine/threonine protein kinase</fullName>
        <ecNumber evidence="1">2.7.11.1</ecNumber>
    </recommendedName>
</protein>
<evidence type="ECO:0000313" key="11">
    <source>
        <dbReference type="Proteomes" id="UP001321475"/>
    </source>
</evidence>
<feature type="compositionally biased region" description="Basic and acidic residues" evidence="7">
    <location>
        <begin position="420"/>
        <end position="454"/>
    </location>
</feature>
<feature type="domain" description="Protein kinase" evidence="9">
    <location>
        <begin position="13"/>
        <end position="279"/>
    </location>
</feature>
<evidence type="ECO:0000256" key="2">
    <source>
        <dbReference type="ARBA" id="ARBA00022527"/>
    </source>
</evidence>
<feature type="compositionally biased region" description="Low complexity" evidence="7">
    <location>
        <begin position="292"/>
        <end position="307"/>
    </location>
</feature>
<keyword evidence="8" id="KW-1133">Transmembrane helix</keyword>
<evidence type="ECO:0000256" key="7">
    <source>
        <dbReference type="SAM" id="MobiDB-lite"/>
    </source>
</evidence>
<dbReference type="Gene3D" id="3.30.200.20">
    <property type="entry name" value="Phosphorylase Kinase, domain 1"/>
    <property type="match status" value="1"/>
</dbReference>
<name>A0ABN6XAZ5_9CELL</name>
<keyword evidence="2" id="KW-0723">Serine/threonine-protein kinase</keyword>
<evidence type="ECO:0000259" key="9">
    <source>
        <dbReference type="PROSITE" id="PS50011"/>
    </source>
</evidence>
<feature type="transmembrane region" description="Helical" evidence="8">
    <location>
        <begin position="515"/>
        <end position="535"/>
    </location>
</feature>
<dbReference type="InterPro" id="IPR011009">
    <property type="entry name" value="Kinase-like_dom_sf"/>
</dbReference>
<keyword evidence="5" id="KW-0418">Kinase</keyword>
<gene>
    <name evidence="10" type="ORF">GCM10025865_13870</name>
</gene>
<evidence type="ECO:0000256" key="4">
    <source>
        <dbReference type="ARBA" id="ARBA00022741"/>
    </source>
</evidence>
<dbReference type="EC" id="2.7.11.1" evidence="1"/>
<dbReference type="PANTHER" id="PTHR43289">
    <property type="entry name" value="MITOGEN-ACTIVATED PROTEIN KINASE KINASE KINASE 20-RELATED"/>
    <property type="match status" value="1"/>
</dbReference>
<keyword evidence="8" id="KW-0812">Transmembrane</keyword>
<keyword evidence="8" id="KW-0472">Membrane</keyword>
<keyword evidence="6" id="KW-0067">ATP-binding</keyword>
<feature type="compositionally biased region" description="Low complexity" evidence="7">
    <location>
        <begin position="346"/>
        <end position="359"/>
    </location>
</feature>
<dbReference type="SUPFAM" id="SSF56112">
    <property type="entry name" value="Protein kinase-like (PK-like)"/>
    <property type="match status" value="1"/>
</dbReference>
<keyword evidence="4" id="KW-0547">Nucleotide-binding</keyword>
<feature type="region of interest" description="Disordered" evidence="7">
    <location>
        <begin position="282"/>
        <end position="513"/>
    </location>
</feature>
<dbReference type="PANTHER" id="PTHR43289:SF6">
    <property type="entry name" value="SERINE_THREONINE-PROTEIN KINASE NEKL-3"/>
    <property type="match status" value="1"/>
</dbReference>
<feature type="compositionally biased region" description="Low complexity" evidence="7">
    <location>
        <begin position="493"/>
        <end position="506"/>
    </location>
</feature>
<dbReference type="PROSITE" id="PS00108">
    <property type="entry name" value="PROTEIN_KINASE_ST"/>
    <property type="match status" value="1"/>
</dbReference>
<reference evidence="11" key="1">
    <citation type="journal article" date="2019" name="Int. J. Syst. Evol. Microbiol.">
        <title>The Global Catalogue of Microorganisms (GCM) 10K type strain sequencing project: providing services to taxonomists for standard genome sequencing and annotation.</title>
        <authorList>
            <consortium name="The Broad Institute Genomics Platform"/>
            <consortium name="The Broad Institute Genome Sequencing Center for Infectious Disease"/>
            <person name="Wu L."/>
            <person name="Ma J."/>
        </authorList>
    </citation>
    <scope>NUCLEOTIDE SEQUENCE [LARGE SCALE GENOMIC DNA]</scope>
    <source>
        <strain evidence="11">NBRC 108565</strain>
    </source>
</reference>
<evidence type="ECO:0000313" key="10">
    <source>
        <dbReference type="EMBL" id="BDZ42088.1"/>
    </source>
</evidence>
<dbReference type="InterPro" id="IPR008271">
    <property type="entry name" value="Ser/Thr_kinase_AS"/>
</dbReference>
<sequence length="658" mass="67927">MKPTQGVVLGGRYTLVRRIAIGGMGEVWVAADSALQREVAVKVLRSEYTGNEDFLARLRTEARNSAALSHPNIAQVHDYGEQDRSGYLVMELVSGEPMADLLEREPIIALPRLLPILAQTARALHAAHVAGVVHRDVKPGNILLDRAGDVKITDFGVSLAANQVPMTATGMVMGTAQYLSPEQAIGKPATGASDLYALGIVAYESVVGHRPFTGATPVDIAVAHVNEQVPALPSNVHSELARLIMQLLEKDPARRPSSGAALARRLDELTVEVSGDPWSVVARAQGGGGRSGSSLSGATGSRASAGVTPPPPPQSAGARDASATERATDPAPSGGSPRDASTDTKAPVTGVPVAPGPTTSGNPARTDPSSSDRSTGAGDASGAAGPMGAAGAAPGTAGGTAPRSYPPRRVVQQQSSAGARHPETSGAHDGHDGPARPPRTRAEARKAGDLDGRSRRSSIPAGAPAVRSRSGAVRPDDGPARRSQRSAPSDGATRATQRRTSTTTGHRIGGTSRGVSWPMIALAGLVLLVVIVSLVGCSPASTPDPDTLAGAERPIVTASLRTTHAGGGDGGMMLPAGGTVLTRRRHRRTCKWWRTHLVYSPDAMRSVSSSVAEAWPRSTSAATPGSVARWPSRSSVRTWRATPRSSPGSGARRSPPQR</sequence>
<feature type="compositionally biased region" description="Low complexity" evidence="7">
    <location>
        <begin position="643"/>
        <end position="658"/>
    </location>
</feature>
<dbReference type="SMART" id="SM00220">
    <property type="entry name" value="S_TKc"/>
    <property type="match status" value="1"/>
</dbReference>
<keyword evidence="11" id="KW-1185">Reference proteome</keyword>
<dbReference type="Pfam" id="PF00069">
    <property type="entry name" value="Pkinase"/>
    <property type="match status" value="1"/>
</dbReference>
<evidence type="ECO:0000256" key="5">
    <source>
        <dbReference type="ARBA" id="ARBA00022777"/>
    </source>
</evidence>
<keyword evidence="3" id="KW-0808">Transferase</keyword>
<proteinExistence type="predicted"/>
<evidence type="ECO:0000256" key="6">
    <source>
        <dbReference type="ARBA" id="ARBA00022840"/>
    </source>
</evidence>
<evidence type="ECO:0000256" key="3">
    <source>
        <dbReference type="ARBA" id="ARBA00022679"/>
    </source>
</evidence>
<dbReference type="Gene3D" id="1.10.510.10">
    <property type="entry name" value="Transferase(Phosphotransferase) domain 1"/>
    <property type="match status" value="1"/>
</dbReference>
<evidence type="ECO:0000256" key="8">
    <source>
        <dbReference type="SAM" id="Phobius"/>
    </source>
</evidence>
<dbReference type="CDD" id="cd14014">
    <property type="entry name" value="STKc_PknB_like"/>
    <property type="match status" value="1"/>
</dbReference>
<dbReference type="PROSITE" id="PS50011">
    <property type="entry name" value="PROTEIN_KINASE_DOM"/>
    <property type="match status" value="1"/>
</dbReference>